<feature type="compositionally biased region" description="Basic and acidic residues" evidence="1">
    <location>
        <begin position="491"/>
        <end position="504"/>
    </location>
</feature>
<accession>A0A6L2JZY9</accession>
<gene>
    <name evidence="2" type="ORF">Tci_014050</name>
</gene>
<organism evidence="2">
    <name type="scientific">Tanacetum cinerariifolium</name>
    <name type="common">Dalmatian daisy</name>
    <name type="synonym">Chrysanthemum cinerariifolium</name>
    <dbReference type="NCBI Taxonomy" id="118510"/>
    <lineage>
        <taxon>Eukaryota</taxon>
        <taxon>Viridiplantae</taxon>
        <taxon>Streptophyta</taxon>
        <taxon>Embryophyta</taxon>
        <taxon>Tracheophyta</taxon>
        <taxon>Spermatophyta</taxon>
        <taxon>Magnoliopsida</taxon>
        <taxon>eudicotyledons</taxon>
        <taxon>Gunneridae</taxon>
        <taxon>Pentapetalae</taxon>
        <taxon>asterids</taxon>
        <taxon>campanulids</taxon>
        <taxon>Asterales</taxon>
        <taxon>Asteraceae</taxon>
        <taxon>Asteroideae</taxon>
        <taxon>Anthemideae</taxon>
        <taxon>Anthemidinae</taxon>
        <taxon>Tanacetum</taxon>
    </lineage>
</organism>
<protein>
    <recommendedName>
        <fullName evidence="3">Xylulose kinase-1</fullName>
    </recommendedName>
</protein>
<feature type="compositionally biased region" description="Basic and acidic residues" evidence="1">
    <location>
        <begin position="455"/>
        <end position="470"/>
    </location>
</feature>
<feature type="region of interest" description="Disordered" evidence="1">
    <location>
        <begin position="155"/>
        <end position="194"/>
    </location>
</feature>
<feature type="compositionally biased region" description="Polar residues" evidence="1">
    <location>
        <begin position="155"/>
        <end position="179"/>
    </location>
</feature>
<feature type="compositionally biased region" description="Basic residues" evidence="1">
    <location>
        <begin position="471"/>
        <end position="490"/>
    </location>
</feature>
<evidence type="ECO:0000313" key="2">
    <source>
        <dbReference type="EMBL" id="GEU42072.1"/>
    </source>
</evidence>
<evidence type="ECO:0000256" key="1">
    <source>
        <dbReference type="SAM" id="MobiDB-lite"/>
    </source>
</evidence>
<dbReference type="EMBL" id="BKCJ010001522">
    <property type="protein sequence ID" value="GEU42072.1"/>
    <property type="molecule type" value="Genomic_DNA"/>
</dbReference>
<reference evidence="2" key="1">
    <citation type="journal article" date="2019" name="Sci. Rep.">
        <title>Draft genome of Tanacetum cinerariifolium, the natural source of mosquito coil.</title>
        <authorList>
            <person name="Yamashiro T."/>
            <person name="Shiraishi A."/>
            <person name="Satake H."/>
            <person name="Nakayama K."/>
        </authorList>
    </citation>
    <scope>NUCLEOTIDE SEQUENCE</scope>
</reference>
<proteinExistence type="predicted"/>
<feature type="region of interest" description="Disordered" evidence="1">
    <location>
        <begin position="455"/>
        <end position="506"/>
    </location>
</feature>
<sequence>MADLAFAPQHNMISYLEKTKSNIGFHQILEFLTSSSIHHSLTISPTICASNIERFWNFATSQTINDEKQINAIVYGKTVVITKSSMRRDLLFTDANGITCLTNEQIFENFLLIGNMIRKSEKSSRTFTPLFATMLAPPAVVEGGGDSLVRATTTTSLDAQQDSSNITKIQSKATLNEPTPQGEGSGSGPGRQETIGGAMTQIRFEGALIQSIDPPLSTGYTVRSREDRMEHEIELTDPISQTPHDLPLLGENVKTAKAKEISSLKKRVTKLKQRQSSRFLCFQPFNVGSSKSHSLGRRKDADIEIIVKDKGNGEKGGSTSETISTARPDISAARQEVSTAELKTPPTIATLFDDEDVTIVDTLVKMKNQKAKEKGIAFKDADDSARPIRSITTLQPLPTIDLKDKDLNEEAKTERERQEEASKAAPAKMYDEKYTVEERSKLLAEFFERRRKQLVKEKSEAGSEEDEKRIGGRNKKAAGSSLKHKSPKKQKVNDQESKDSDKEHRKCLKVVSNDDKAIDYETLDVKSLIVDFLDRQDVLDLPKIIMERFPANDPEGYDLILWGDLKTLVKSCEDDEICRNQQDWKLLSWMLYGTRGIHTLMLDDSSVSINMFV</sequence>
<comment type="caution">
    <text evidence="2">The sequence shown here is derived from an EMBL/GenBank/DDBJ whole genome shotgun (WGS) entry which is preliminary data.</text>
</comment>
<dbReference type="AlphaFoldDB" id="A0A6L2JZY9"/>
<evidence type="ECO:0008006" key="3">
    <source>
        <dbReference type="Google" id="ProtNLM"/>
    </source>
</evidence>
<name>A0A6L2JZY9_TANCI</name>